<keyword evidence="1" id="KW-0472">Membrane</keyword>
<feature type="domain" description="Acyltransferase 3" evidence="2">
    <location>
        <begin position="19"/>
        <end position="363"/>
    </location>
</feature>
<feature type="transmembrane region" description="Helical" evidence="1">
    <location>
        <begin position="85"/>
        <end position="104"/>
    </location>
</feature>
<dbReference type="EMBL" id="QJKC01000012">
    <property type="protein sequence ID" value="PXX44711.1"/>
    <property type="molecule type" value="Genomic_DNA"/>
</dbReference>
<organism evidence="4 5">
    <name type="scientific">Aquitalea magnusonii</name>
    <dbReference type="NCBI Taxonomy" id="332411"/>
    <lineage>
        <taxon>Bacteria</taxon>
        <taxon>Pseudomonadati</taxon>
        <taxon>Pseudomonadota</taxon>
        <taxon>Betaproteobacteria</taxon>
        <taxon>Neisseriales</taxon>
        <taxon>Chromobacteriaceae</taxon>
        <taxon>Aquitalea</taxon>
    </lineage>
</organism>
<dbReference type="AlphaFoldDB" id="A0A318JVN3"/>
<evidence type="ECO:0000259" key="3">
    <source>
        <dbReference type="Pfam" id="PF19040"/>
    </source>
</evidence>
<keyword evidence="1" id="KW-1133">Transmembrane helix</keyword>
<proteinExistence type="predicted"/>
<keyword evidence="1" id="KW-0812">Transmembrane</keyword>
<feature type="transmembrane region" description="Helical" evidence="1">
    <location>
        <begin position="343"/>
        <end position="365"/>
    </location>
</feature>
<dbReference type="InterPro" id="IPR043968">
    <property type="entry name" value="SGNH"/>
</dbReference>
<protein>
    <submittedName>
        <fullName evidence="4">Peptidoglycan/LPS O-acetylase OafA/YrhL</fullName>
    </submittedName>
</protein>
<name>A0A318JVN3_9NEIS</name>
<feature type="transmembrane region" description="Helical" evidence="1">
    <location>
        <begin position="313"/>
        <end position="331"/>
    </location>
</feature>
<dbReference type="GO" id="GO:0016747">
    <property type="term" value="F:acyltransferase activity, transferring groups other than amino-acyl groups"/>
    <property type="evidence" value="ECO:0007669"/>
    <property type="project" value="InterPro"/>
</dbReference>
<reference evidence="4 5" key="1">
    <citation type="submission" date="2018-05" db="EMBL/GenBank/DDBJ databases">
        <title>Genomic Encyclopedia of Type Strains, Phase IV (KMG-IV): sequencing the most valuable type-strain genomes for metagenomic binning, comparative biology and taxonomic classification.</title>
        <authorList>
            <person name="Goeker M."/>
        </authorList>
    </citation>
    <scope>NUCLEOTIDE SEQUENCE [LARGE SCALE GENOMIC DNA]</scope>
    <source>
        <strain evidence="4 5">DSM 25134</strain>
    </source>
</reference>
<feature type="transmembrane region" description="Helical" evidence="1">
    <location>
        <begin position="166"/>
        <end position="186"/>
    </location>
</feature>
<accession>A0A318JVN3</accession>
<dbReference type="Pfam" id="PF01757">
    <property type="entry name" value="Acyl_transf_3"/>
    <property type="match status" value="1"/>
</dbReference>
<dbReference type="PANTHER" id="PTHR23028:SF53">
    <property type="entry name" value="ACYL_TRANSF_3 DOMAIN-CONTAINING PROTEIN"/>
    <property type="match status" value="1"/>
</dbReference>
<evidence type="ECO:0000313" key="5">
    <source>
        <dbReference type="Proteomes" id="UP000248395"/>
    </source>
</evidence>
<comment type="caution">
    <text evidence="4">The sequence shown here is derived from an EMBL/GenBank/DDBJ whole genome shotgun (WGS) entry which is preliminary data.</text>
</comment>
<dbReference type="RefSeq" id="WP_082693982.1">
    <property type="nucleotide sequence ID" value="NZ_LNQU01000280.1"/>
</dbReference>
<keyword evidence="5" id="KW-1185">Reference proteome</keyword>
<feature type="transmembrane region" description="Helical" evidence="1">
    <location>
        <begin position="254"/>
        <end position="274"/>
    </location>
</feature>
<dbReference type="InterPro" id="IPR050879">
    <property type="entry name" value="Acyltransferase_3"/>
</dbReference>
<feature type="domain" description="SGNH" evidence="3">
    <location>
        <begin position="439"/>
        <end position="680"/>
    </location>
</feature>
<feature type="transmembrane region" description="Helical" evidence="1">
    <location>
        <begin position="21"/>
        <end position="37"/>
    </location>
</feature>
<dbReference type="PANTHER" id="PTHR23028">
    <property type="entry name" value="ACETYLTRANSFERASE"/>
    <property type="match status" value="1"/>
</dbReference>
<evidence type="ECO:0000313" key="4">
    <source>
        <dbReference type="EMBL" id="PXX44711.1"/>
    </source>
</evidence>
<dbReference type="InterPro" id="IPR002656">
    <property type="entry name" value="Acyl_transf_3_dom"/>
</dbReference>
<evidence type="ECO:0000259" key="2">
    <source>
        <dbReference type="Pfam" id="PF01757"/>
    </source>
</evidence>
<feature type="transmembrane region" description="Helical" evidence="1">
    <location>
        <begin position="43"/>
        <end position="64"/>
    </location>
</feature>
<dbReference type="GO" id="GO:0009103">
    <property type="term" value="P:lipopolysaccharide biosynthetic process"/>
    <property type="evidence" value="ECO:0007669"/>
    <property type="project" value="TreeGrafter"/>
</dbReference>
<feature type="transmembrane region" description="Helical" evidence="1">
    <location>
        <begin position="377"/>
        <end position="397"/>
    </location>
</feature>
<evidence type="ECO:0000256" key="1">
    <source>
        <dbReference type="SAM" id="Phobius"/>
    </source>
</evidence>
<feature type="transmembrane region" description="Helical" evidence="1">
    <location>
        <begin position="281"/>
        <end position="301"/>
    </location>
</feature>
<sequence>MRTSFPSKDSNPHLTYRPDIDGLRAVAILAVLLYHAFPNQFHGGFVGVDIFFVISGYLISSIIFKGLESKKFSFIDFYVHRVKRIFPALILVLLTAFGIGWFLLLPDEFRQLGKHMATGSGFVQNIVLWKETGYFDNASELKPLVHLWSLAVEEQFYLIFPALMWLVWRFGLNALMVVLVIALFSFSQNLHETFRDIVKAYFLPQTRFWELLAGSILAYARIFKNDRFLVGARRFFLNPVFFRSLSAEGESRDILNNALSAFGFFVAVMAVFVIDKNRLFPGWWALAPVIAACLMILAGPGSWVNKNILANKIMVWVGLISYPLYLWHWLVLSMIRIVNNGLLTNYAACFAIVVSFVLAWLTYKLIERPVRLGNREWWAPVLVALLVVVGLLGAVTFKKDGFEFREEVRSSKKLFDGLSLNPAGINYPSCSELLKKTSGINYCLQSKKGEPNYAIVGDSHAEHLFYGVAAQSKYNWALLANSSCPPLLGAGVVSDRGLDCQKMMNDIMQYVAKSEKIKTVVFSFFGNYELDSGFAADHVSGAGKWSDLRITGDKPGSKIDLFYYGLNNSIEYMERSGKSVVLVVDIPEIPFYPRGCIGRSFLPGAVENCYVSREVTNDRQKVLREMVAKLKVVHPNLQVFDSIPYFCDEKKCNVIVGGNLMYRDSHHLGIYGSSYLGGELIRWLASRGIG</sequence>
<gene>
    <name evidence="4" type="ORF">DFR38_112139</name>
</gene>
<dbReference type="Pfam" id="PF19040">
    <property type="entry name" value="SGNH"/>
    <property type="match status" value="1"/>
</dbReference>
<dbReference type="GO" id="GO:0016020">
    <property type="term" value="C:membrane"/>
    <property type="evidence" value="ECO:0007669"/>
    <property type="project" value="TreeGrafter"/>
</dbReference>
<dbReference type="OrthoDB" id="9814807at2"/>
<dbReference type="Proteomes" id="UP000248395">
    <property type="component" value="Unassembled WGS sequence"/>
</dbReference>